<feature type="transmembrane region" description="Helical" evidence="10">
    <location>
        <begin position="379"/>
        <end position="403"/>
    </location>
</feature>
<keyword evidence="2" id="KW-0813">Transport</keyword>
<dbReference type="PROSITE" id="PS50893">
    <property type="entry name" value="ABC_TRANSPORTER_2"/>
    <property type="match status" value="1"/>
</dbReference>
<dbReference type="InterPro" id="IPR003439">
    <property type="entry name" value="ABC_transporter-like_ATP-bd"/>
</dbReference>
<sequence>METPIYTPWLSAFLTVAKHYRIAASAENIRVNLDWERGASLDDLLGLISRQLGLSLREVRFSDALLDPWCLPVIIEFKSGLVAVIEKIDRAGKVSVQFSSDEGLASALTVEDLAQNYRRVLVLRPENLVSDVRVDEYVRPYQANWFWGIVLKDWKHYVDIVIASLAANVLALAAMLFSMQVYDRVIPAQSTPTLWVLAGGVGIAFIFEYVLRIMRVHISDLIGKKADLQISDRVFGHALRIKNIHRPKSTGSFISQIRELEQVREMLTSTTLSALSDLPFYFLFLAIFWLIGGQEIWIPLAALPLIFIPGLLAQIPLAKLSVEGMRESSIRNALLVEAVQGIDDIKMLRAEPRFQNQWNHVNNVSAEISKKQRFISNQLMTWSYLVQNLVYVLVILVGSFSVINGEMTTGALVACSILASRMVGPLSNITGLFVRLQQAKVAQTGLNELMQRPVDQAEDVSLLHRPVLHGHYQLQQVLFKYSDEDIHPVLAIKHLQINAGERIAILGKNGAGKSTLLQLLSGIHQAQAGQVILDNLDISLIDPSDVRRDVGMLSQQGRLFFGSIRENLTLGMPLASEQTILHALQVVGLLGYVQSRKEGLDYLILEGGDGLSGGQKQALLLARTLIREPNILLLDEPTAWLDEVGEKRLIDHFKTWLGHRTFIVATHRMAMLSIVDRIIVVNEGQIIMDGPKEKILAQAINKPAQVASEQMA</sequence>
<dbReference type="GO" id="GO:0005524">
    <property type="term" value="F:ATP binding"/>
    <property type="evidence" value="ECO:0007669"/>
    <property type="project" value="UniProtKB-KW"/>
</dbReference>
<accession>A0A078KSV2</accession>
<dbReference type="PANTHER" id="PTHR43394:SF1">
    <property type="entry name" value="ATP-BINDING CASSETTE SUB-FAMILY B MEMBER 10, MITOCHONDRIAL"/>
    <property type="match status" value="1"/>
</dbReference>
<name>A0A078KSV2_9GAMM</name>
<evidence type="ECO:0000256" key="1">
    <source>
        <dbReference type="ARBA" id="ARBA00004651"/>
    </source>
</evidence>
<evidence type="ECO:0000259" key="12">
    <source>
        <dbReference type="PROSITE" id="PS50929"/>
    </source>
</evidence>
<dbReference type="eggNOG" id="COG2274">
    <property type="taxonomic scope" value="Bacteria"/>
</dbReference>
<comment type="subcellular location">
    <subcellularLocation>
        <location evidence="1">Cell membrane</location>
        <topology evidence="1">Multi-pass membrane protein</topology>
    </subcellularLocation>
</comment>
<evidence type="ECO:0000256" key="8">
    <source>
        <dbReference type="ARBA" id="ARBA00022989"/>
    </source>
</evidence>
<dbReference type="Pfam" id="PF00664">
    <property type="entry name" value="ABC_membrane"/>
    <property type="match status" value="1"/>
</dbReference>
<keyword evidence="8 10" id="KW-1133">Transmembrane helix</keyword>
<dbReference type="STRING" id="1034943.BN59_00291"/>
<dbReference type="SUPFAM" id="SSF90123">
    <property type="entry name" value="ABC transporter transmembrane region"/>
    <property type="match status" value="1"/>
</dbReference>
<dbReference type="InterPro" id="IPR005074">
    <property type="entry name" value="Peptidase_C39"/>
</dbReference>
<dbReference type="OrthoDB" id="9806127at2"/>
<keyword evidence="3" id="KW-1003">Cell membrane</keyword>
<evidence type="ECO:0000256" key="10">
    <source>
        <dbReference type="SAM" id="Phobius"/>
    </source>
</evidence>
<feature type="domain" description="ABC transporter" evidence="11">
    <location>
        <begin position="472"/>
        <end position="708"/>
    </location>
</feature>
<dbReference type="GO" id="GO:0005886">
    <property type="term" value="C:plasma membrane"/>
    <property type="evidence" value="ECO:0007669"/>
    <property type="project" value="UniProtKB-SubCell"/>
</dbReference>
<evidence type="ECO:0000256" key="6">
    <source>
        <dbReference type="ARBA" id="ARBA00022801"/>
    </source>
</evidence>
<dbReference type="SUPFAM" id="SSF52540">
    <property type="entry name" value="P-loop containing nucleoside triphosphate hydrolases"/>
    <property type="match status" value="1"/>
</dbReference>
<feature type="transmembrane region" description="Helical" evidence="10">
    <location>
        <begin position="297"/>
        <end position="318"/>
    </location>
</feature>
<feature type="transmembrane region" description="Helical" evidence="10">
    <location>
        <begin position="194"/>
        <end position="211"/>
    </location>
</feature>
<dbReference type="PROSITE" id="PS00211">
    <property type="entry name" value="ABC_TRANSPORTER_1"/>
    <property type="match status" value="1"/>
</dbReference>
<dbReference type="InterPro" id="IPR011527">
    <property type="entry name" value="ABC1_TM_dom"/>
</dbReference>
<evidence type="ECO:0000313" key="15">
    <source>
        <dbReference type="Proteomes" id="UP000044071"/>
    </source>
</evidence>
<keyword evidence="9 10" id="KW-0472">Membrane</keyword>
<evidence type="ECO:0000313" key="14">
    <source>
        <dbReference type="EMBL" id="CDZ76027.1"/>
    </source>
</evidence>
<evidence type="ECO:0000256" key="5">
    <source>
        <dbReference type="ARBA" id="ARBA00022741"/>
    </source>
</evidence>
<evidence type="ECO:0000256" key="3">
    <source>
        <dbReference type="ARBA" id="ARBA00022475"/>
    </source>
</evidence>
<evidence type="ECO:0000259" key="13">
    <source>
        <dbReference type="PROSITE" id="PS50990"/>
    </source>
</evidence>
<feature type="transmembrane region" description="Helical" evidence="10">
    <location>
        <begin position="272"/>
        <end position="291"/>
    </location>
</feature>
<dbReference type="InterPro" id="IPR039421">
    <property type="entry name" value="Type_1_exporter"/>
</dbReference>
<dbReference type="PROSITE" id="PS50929">
    <property type="entry name" value="ABC_TM1F"/>
    <property type="match status" value="1"/>
</dbReference>
<keyword evidence="7" id="KW-0067">ATP-binding</keyword>
<dbReference type="SMART" id="SM00382">
    <property type="entry name" value="AAA"/>
    <property type="match status" value="1"/>
</dbReference>
<feature type="domain" description="ABC transmembrane type-1" evidence="12">
    <location>
        <begin position="160"/>
        <end position="438"/>
    </location>
</feature>
<dbReference type="InterPro" id="IPR003593">
    <property type="entry name" value="AAA+_ATPase"/>
</dbReference>
<dbReference type="Gene3D" id="3.40.50.300">
    <property type="entry name" value="P-loop containing nucleotide triphosphate hydrolases"/>
    <property type="match status" value="1"/>
</dbReference>
<dbReference type="InterPro" id="IPR036640">
    <property type="entry name" value="ABC1_TM_sf"/>
</dbReference>
<dbReference type="FunFam" id="3.40.50.300:FF:000299">
    <property type="entry name" value="ABC transporter ATP-binding protein/permease"/>
    <property type="match status" value="1"/>
</dbReference>
<dbReference type="Proteomes" id="UP000044071">
    <property type="component" value="Unassembled WGS sequence"/>
</dbReference>
<feature type="transmembrane region" description="Helical" evidence="10">
    <location>
        <begin position="160"/>
        <end position="182"/>
    </location>
</feature>
<evidence type="ECO:0000256" key="2">
    <source>
        <dbReference type="ARBA" id="ARBA00022448"/>
    </source>
</evidence>
<dbReference type="EMBL" id="CCSB01000001">
    <property type="protein sequence ID" value="CDZ76027.1"/>
    <property type="molecule type" value="Genomic_DNA"/>
</dbReference>
<dbReference type="InterPro" id="IPR017750">
    <property type="entry name" value="ATPase_T1SS"/>
</dbReference>
<keyword evidence="15" id="KW-1185">Reference proteome</keyword>
<dbReference type="AlphaFoldDB" id="A0A078KSV2"/>
<evidence type="ECO:0000256" key="4">
    <source>
        <dbReference type="ARBA" id="ARBA00022692"/>
    </source>
</evidence>
<dbReference type="Gene3D" id="3.90.70.10">
    <property type="entry name" value="Cysteine proteinases"/>
    <property type="match status" value="1"/>
</dbReference>
<evidence type="ECO:0000256" key="9">
    <source>
        <dbReference type="ARBA" id="ARBA00023136"/>
    </source>
</evidence>
<dbReference type="InterPro" id="IPR017871">
    <property type="entry name" value="ABC_transporter-like_CS"/>
</dbReference>
<keyword evidence="5" id="KW-0547">Nucleotide-binding</keyword>
<dbReference type="GO" id="GO:0008233">
    <property type="term" value="F:peptidase activity"/>
    <property type="evidence" value="ECO:0007669"/>
    <property type="project" value="InterPro"/>
</dbReference>
<dbReference type="NCBIfam" id="TIGR03375">
    <property type="entry name" value="type_I_sec_LssB"/>
    <property type="match status" value="1"/>
</dbReference>
<dbReference type="InterPro" id="IPR027417">
    <property type="entry name" value="P-loop_NTPase"/>
</dbReference>
<dbReference type="Gene3D" id="1.20.1560.10">
    <property type="entry name" value="ABC transporter type 1, transmembrane domain"/>
    <property type="match status" value="1"/>
</dbReference>
<dbReference type="CDD" id="cd18587">
    <property type="entry name" value="ABC_6TM_LapB_like"/>
    <property type="match status" value="1"/>
</dbReference>
<gene>
    <name evidence="14" type="primary">apxIB</name>
    <name evidence="14" type="ORF">BN59_00291</name>
</gene>
<dbReference type="GO" id="GO:0015421">
    <property type="term" value="F:ABC-type oligopeptide transporter activity"/>
    <property type="evidence" value="ECO:0007669"/>
    <property type="project" value="TreeGrafter"/>
</dbReference>
<dbReference type="PROSITE" id="PS50990">
    <property type="entry name" value="PEPTIDASE_C39"/>
    <property type="match status" value="1"/>
</dbReference>
<dbReference type="Pfam" id="PF00005">
    <property type="entry name" value="ABC_tran"/>
    <property type="match status" value="1"/>
</dbReference>
<evidence type="ECO:0000256" key="7">
    <source>
        <dbReference type="ARBA" id="ARBA00022840"/>
    </source>
</evidence>
<evidence type="ECO:0000259" key="11">
    <source>
        <dbReference type="PROSITE" id="PS50893"/>
    </source>
</evidence>
<organism evidence="14 15">
    <name type="scientific">Legionella massiliensis</name>
    <dbReference type="NCBI Taxonomy" id="1034943"/>
    <lineage>
        <taxon>Bacteria</taxon>
        <taxon>Pseudomonadati</taxon>
        <taxon>Pseudomonadota</taxon>
        <taxon>Gammaproteobacteria</taxon>
        <taxon>Legionellales</taxon>
        <taxon>Legionellaceae</taxon>
        <taxon>Legionella</taxon>
    </lineage>
</organism>
<protein>
    <submittedName>
        <fullName evidence="14">RTX-I toxin determinant B</fullName>
    </submittedName>
</protein>
<dbReference type="GO" id="GO:0016887">
    <property type="term" value="F:ATP hydrolysis activity"/>
    <property type="evidence" value="ECO:0007669"/>
    <property type="project" value="InterPro"/>
</dbReference>
<dbReference type="GO" id="GO:0006508">
    <property type="term" value="P:proteolysis"/>
    <property type="evidence" value="ECO:0007669"/>
    <property type="project" value="InterPro"/>
</dbReference>
<keyword evidence="4 10" id="KW-0812">Transmembrane</keyword>
<dbReference type="PANTHER" id="PTHR43394">
    <property type="entry name" value="ATP-DEPENDENT PERMEASE MDL1, MITOCHONDRIAL"/>
    <property type="match status" value="1"/>
</dbReference>
<dbReference type="RefSeq" id="WP_043872643.1">
    <property type="nucleotide sequence ID" value="NZ_CCVW01000001.1"/>
</dbReference>
<proteinExistence type="predicted"/>
<reference evidence="14 15" key="1">
    <citation type="submission" date="2014-06" db="EMBL/GenBank/DDBJ databases">
        <authorList>
            <person name="Urmite Genomes Urmite Genomes"/>
        </authorList>
    </citation>
    <scope>NUCLEOTIDE SEQUENCE [LARGE SCALE GENOMIC DNA]</scope>
</reference>
<feature type="domain" description="Peptidase C39" evidence="13">
    <location>
        <begin position="2"/>
        <end position="124"/>
    </location>
</feature>
<keyword evidence="6" id="KW-0378">Hydrolase</keyword>